<dbReference type="InterPro" id="IPR036594">
    <property type="entry name" value="Meth_synthase_dom"/>
</dbReference>
<dbReference type="GO" id="GO:0031419">
    <property type="term" value="F:cobalamin binding"/>
    <property type="evidence" value="ECO:0007669"/>
    <property type="project" value="InterPro"/>
</dbReference>
<dbReference type="Pfam" id="PF13411">
    <property type="entry name" value="MerR_1"/>
    <property type="match status" value="1"/>
</dbReference>
<dbReference type="PANTHER" id="PTHR30204:SF67">
    <property type="entry name" value="HTH-TYPE TRANSCRIPTIONAL REGULATOR MLRA-RELATED"/>
    <property type="match status" value="1"/>
</dbReference>
<evidence type="ECO:0000259" key="4">
    <source>
        <dbReference type="PROSITE" id="PS50937"/>
    </source>
</evidence>
<dbReference type="SUPFAM" id="SSF46955">
    <property type="entry name" value="Putative DNA-binding domain"/>
    <property type="match status" value="1"/>
</dbReference>
<accession>A0A5C6W9Z2</accession>
<gene>
    <name evidence="6" type="ORF">FS935_03755</name>
</gene>
<proteinExistence type="predicted"/>
<dbReference type="PANTHER" id="PTHR30204">
    <property type="entry name" value="REDOX-CYCLING DRUG-SENSING TRANSCRIPTIONAL ACTIVATOR SOXR"/>
    <property type="match status" value="1"/>
</dbReference>
<dbReference type="InterPro" id="IPR009061">
    <property type="entry name" value="DNA-bd_dom_put_sf"/>
</dbReference>
<dbReference type="InterPro" id="IPR006158">
    <property type="entry name" value="Cobalamin-bd"/>
</dbReference>
<evidence type="ECO:0000259" key="5">
    <source>
        <dbReference type="PROSITE" id="PS51332"/>
    </source>
</evidence>
<dbReference type="GO" id="GO:0003677">
    <property type="term" value="F:DNA binding"/>
    <property type="evidence" value="ECO:0007669"/>
    <property type="project" value="UniProtKB-KW"/>
</dbReference>
<dbReference type="Gene3D" id="1.10.1240.10">
    <property type="entry name" value="Methionine synthase domain"/>
    <property type="match status" value="1"/>
</dbReference>
<dbReference type="GO" id="GO:0046872">
    <property type="term" value="F:metal ion binding"/>
    <property type="evidence" value="ECO:0007669"/>
    <property type="project" value="InterPro"/>
</dbReference>
<dbReference type="GO" id="GO:0003700">
    <property type="term" value="F:DNA-binding transcription factor activity"/>
    <property type="evidence" value="ECO:0007669"/>
    <property type="project" value="InterPro"/>
</dbReference>
<sequence length="307" mass="34687">MSIQEGKYNIKAVSKMLGIQAGTLRAWERRYNMIAPVRNESGHRLYSENHIKILKWLIHKVNKGFTISQAVNLLETNPLSLNEQTDLKIKSAEQDHSLDLMDELLQSLLTFDENSAHELLNRAFSLYSVDKVVIEILGTLLVKIGDMWEIGKITSAHEHFASSFLRSRIGMILHTLPVDGLLPKVIAVCGPDETHELGLLIFTLFLRRKGFEVIYLGASIAEGDIDIVIEEVKPEFLFLSCTLVKNVKKTFELVDHLSSKYERLKIGLGGKGFSKISEETLFPYQAHILGGNKEQWGNWLKGKIGME</sequence>
<keyword evidence="1" id="KW-0805">Transcription regulation</keyword>
<evidence type="ECO:0000313" key="7">
    <source>
        <dbReference type="Proteomes" id="UP000321363"/>
    </source>
</evidence>
<keyword evidence="3" id="KW-0804">Transcription</keyword>
<comment type="caution">
    <text evidence="6">The sequence shown here is derived from an EMBL/GenBank/DDBJ whole genome shotgun (WGS) entry which is preliminary data.</text>
</comment>
<dbReference type="InterPro" id="IPR000551">
    <property type="entry name" value="MerR-type_HTH_dom"/>
</dbReference>
<keyword evidence="2" id="KW-0238">DNA-binding</keyword>
<feature type="domain" description="B12-binding" evidence="5">
    <location>
        <begin position="182"/>
        <end position="307"/>
    </location>
</feature>
<dbReference type="AlphaFoldDB" id="A0A5C6W9Z2"/>
<evidence type="ECO:0000313" key="6">
    <source>
        <dbReference type="EMBL" id="TXC93318.1"/>
    </source>
</evidence>
<name>A0A5C6W9Z2_9BACI</name>
<dbReference type="SUPFAM" id="SSF52242">
    <property type="entry name" value="Cobalamin (vitamin B12)-binding domain"/>
    <property type="match status" value="1"/>
</dbReference>
<dbReference type="Gene3D" id="3.40.50.280">
    <property type="entry name" value="Cobalamin-binding domain"/>
    <property type="match status" value="1"/>
</dbReference>
<dbReference type="OrthoDB" id="9800334at2"/>
<dbReference type="EMBL" id="VOQF01000001">
    <property type="protein sequence ID" value="TXC93318.1"/>
    <property type="molecule type" value="Genomic_DNA"/>
</dbReference>
<reference evidence="6 7" key="1">
    <citation type="journal article" date="2005" name="Int. J. Syst. Evol. Microbiol.">
        <title>Bacillus litoralis sp. nov., isolated from a tidal flat of the Yellow Sea in Korea.</title>
        <authorList>
            <person name="Yoon J.H."/>
            <person name="Oh T.K."/>
        </authorList>
    </citation>
    <scope>NUCLEOTIDE SEQUENCE [LARGE SCALE GENOMIC DNA]</scope>
    <source>
        <strain evidence="6 7">SW-211</strain>
    </source>
</reference>
<dbReference type="PROSITE" id="PS51332">
    <property type="entry name" value="B12_BINDING"/>
    <property type="match status" value="1"/>
</dbReference>
<dbReference type="Pfam" id="PF02607">
    <property type="entry name" value="B12-binding_2"/>
    <property type="match status" value="1"/>
</dbReference>
<dbReference type="CDD" id="cd01104">
    <property type="entry name" value="HTH_MlrA-CarA"/>
    <property type="match status" value="1"/>
</dbReference>
<dbReference type="InterPro" id="IPR003759">
    <property type="entry name" value="Cbl-bd_cap"/>
</dbReference>
<keyword evidence="7" id="KW-1185">Reference proteome</keyword>
<dbReference type="InterPro" id="IPR036724">
    <property type="entry name" value="Cobalamin-bd_sf"/>
</dbReference>
<protein>
    <submittedName>
        <fullName evidence="6">MerR family transcriptional regulator</fullName>
    </submittedName>
</protein>
<dbReference type="SMART" id="SM00422">
    <property type="entry name" value="HTH_MERR"/>
    <property type="match status" value="1"/>
</dbReference>
<dbReference type="PROSITE" id="PS50937">
    <property type="entry name" value="HTH_MERR_2"/>
    <property type="match status" value="1"/>
</dbReference>
<evidence type="ECO:0000256" key="2">
    <source>
        <dbReference type="ARBA" id="ARBA00023125"/>
    </source>
</evidence>
<dbReference type="Proteomes" id="UP000321363">
    <property type="component" value="Unassembled WGS sequence"/>
</dbReference>
<dbReference type="Pfam" id="PF02310">
    <property type="entry name" value="B12-binding"/>
    <property type="match status" value="1"/>
</dbReference>
<dbReference type="Gene3D" id="1.10.1660.10">
    <property type="match status" value="1"/>
</dbReference>
<organism evidence="6 7">
    <name type="scientific">Metabacillus litoralis</name>
    <dbReference type="NCBI Taxonomy" id="152268"/>
    <lineage>
        <taxon>Bacteria</taxon>
        <taxon>Bacillati</taxon>
        <taxon>Bacillota</taxon>
        <taxon>Bacilli</taxon>
        <taxon>Bacillales</taxon>
        <taxon>Bacillaceae</taxon>
        <taxon>Metabacillus</taxon>
    </lineage>
</organism>
<dbReference type="InterPro" id="IPR047057">
    <property type="entry name" value="MerR_fam"/>
</dbReference>
<evidence type="ECO:0000256" key="1">
    <source>
        <dbReference type="ARBA" id="ARBA00023015"/>
    </source>
</evidence>
<evidence type="ECO:0000256" key="3">
    <source>
        <dbReference type="ARBA" id="ARBA00023163"/>
    </source>
</evidence>
<feature type="domain" description="HTH merR-type" evidence="4">
    <location>
        <begin position="7"/>
        <end position="76"/>
    </location>
</feature>
<dbReference type="RefSeq" id="WP_146946176.1">
    <property type="nucleotide sequence ID" value="NZ_VOQF01000001.1"/>
</dbReference>